<keyword evidence="3" id="KW-1185">Reference proteome</keyword>
<proteinExistence type="predicted"/>
<reference evidence="2 3" key="1">
    <citation type="submission" date="2018-01" db="EMBL/GenBank/DDBJ databases">
        <title>Complete genome sequencing of Sporolactobacillus terrae DLG3.</title>
        <authorList>
            <person name="Nam Y.-D."/>
            <person name="Kang J."/>
            <person name="Chung W.-H."/>
        </authorList>
    </citation>
    <scope>NUCLEOTIDE SEQUENCE [LARGE SCALE GENOMIC DNA]</scope>
    <source>
        <strain evidence="2 3">DLG3</strain>
    </source>
</reference>
<dbReference type="RefSeq" id="WP_128166023.1">
    <property type="nucleotide sequence ID" value="NZ_AP021853.1"/>
</dbReference>
<evidence type="ECO:0000313" key="3">
    <source>
        <dbReference type="Proteomes" id="UP000285882"/>
    </source>
</evidence>
<dbReference type="Proteomes" id="UP000285882">
    <property type="component" value="Chromosome"/>
</dbReference>
<dbReference type="EMBL" id="CP025688">
    <property type="protein sequence ID" value="QAA21510.1"/>
    <property type="molecule type" value="Genomic_DNA"/>
</dbReference>
<dbReference type="Proteomes" id="UP000326951">
    <property type="component" value="Chromosome"/>
</dbReference>
<dbReference type="Gene3D" id="1.20.5.340">
    <property type="match status" value="1"/>
</dbReference>
<evidence type="ECO:0000313" key="4">
    <source>
        <dbReference type="Proteomes" id="UP000326951"/>
    </source>
</evidence>
<sequence length="121" mass="13952">MSEKVLELILDKLTSMDDRMGNMEMRMDHMEEKQDLMQTQLDETSRILKAVYDRQEVSDAKLTALSSDVDKLHGDVKNIDEKVDHNQQSIDKMIENQAAIFEMLGEHDVSIRALKKKARSS</sequence>
<dbReference type="STRING" id="1449983.GCA_000647835_00199"/>
<organism evidence="1 4">
    <name type="scientific">Sporolactobacillus terrae</name>
    <dbReference type="NCBI Taxonomy" id="269673"/>
    <lineage>
        <taxon>Bacteria</taxon>
        <taxon>Bacillati</taxon>
        <taxon>Bacillota</taxon>
        <taxon>Bacilli</taxon>
        <taxon>Bacillales</taxon>
        <taxon>Sporolactobacillaceae</taxon>
        <taxon>Sporolactobacillus</taxon>
    </lineage>
</organism>
<gene>
    <name evidence="2" type="ORF">C0674_02100</name>
    <name evidence="1" type="ORF">St703_04990</name>
</gene>
<protein>
    <submittedName>
        <fullName evidence="1">Uncharacterized protein</fullName>
    </submittedName>
</protein>
<evidence type="ECO:0000313" key="1">
    <source>
        <dbReference type="EMBL" id="BBN97794.1"/>
    </source>
</evidence>
<accession>A0A410D5X9</accession>
<dbReference type="EMBL" id="AP021853">
    <property type="protein sequence ID" value="BBN97794.1"/>
    <property type="molecule type" value="Genomic_DNA"/>
</dbReference>
<dbReference type="SUPFAM" id="SSF57997">
    <property type="entry name" value="Tropomyosin"/>
    <property type="match status" value="1"/>
</dbReference>
<name>A0A410D5X9_9BACL</name>
<dbReference type="AlphaFoldDB" id="A0A410D5X9"/>
<reference evidence="1 4" key="2">
    <citation type="submission" date="2019-09" db="EMBL/GenBank/DDBJ databases">
        <title>Complete genome sequence of Sporolactobacillus terrae 70-3.</title>
        <authorList>
            <person name="Tanaka N."/>
            <person name="Shiwa Y."/>
            <person name="Fujita N."/>
            <person name="Tanasupawat S."/>
        </authorList>
    </citation>
    <scope>NUCLEOTIDE SEQUENCE [LARGE SCALE GENOMIC DNA]</scope>
    <source>
        <strain evidence="1 4">70-3</strain>
    </source>
</reference>
<evidence type="ECO:0000313" key="2">
    <source>
        <dbReference type="EMBL" id="QAA21510.1"/>
    </source>
</evidence>